<dbReference type="AlphaFoldDB" id="A0A0G1SIA0"/>
<evidence type="ECO:0000256" key="7">
    <source>
        <dbReference type="ARBA" id="ARBA00022833"/>
    </source>
</evidence>
<feature type="transmembrane region" description="Helical" evidence="11">
    <location>
        <begin position="117"/>
        <end position="140"/>
    </location>
</feature>
<dbReference type="InterPro" id="IPR004387">
    <property type="entry name" value="Pept_M50_Zn"/>
</dbReference>
<dbReference type="EMBL" id="LCMI01000006">
    <property type="protein sequence ID" value="KKU33065.1"/>
    <property type="molecule type" value="Genomic_DNA"/>
</dbReference>
<dbReference type="PANTHER" id="PTHR42837">
    <property type="entry name" value="REGULATOR OF SIGMA-E PROTEASE RSEP"/>
    <property type="match status" value="1"/>
</dbReference>
<dbReference type="GO" id="GO:0016020">
    <property type="term" value="C:membrane"/>
    <property type="evidence" value="ECO:0007669"/>
    <property type="project" value="UniProtKB-SubCell"/>
</dbReference>
<feature type="domain" description="Peptidase M50" evidence="12">
    <location>
        <begin position="5"/>
        <end position="222"/>
    </location>
</feature>
<feature type="transmembrane region" description="Helical" evidence="11">
    <location>
        <begin position="210"/>
        <end position="228"/>
    </location>
</feature>
<evidence type="ECO:0000256" key="3">
    <source>
        <dbReference type="ARBA" id="ARBA00007931"/>
    </source>
</evidence>
<evidence type="ECO:0000259" key="12">
    <source>
        <dbReference type="Pfam" id="PF02163"/>
    </source>
</evidence>
<dbReference type="GO" id="GO:0004222">
    <property type="term" value="F:metalloendopeptidase activity"/>
    <property type="evidence" value="ECO:0007669"/>
    <property type="project" value="InterPro"/>
</dbReference>
<evidence type="ECO:0000256" key="11">
    <source>
        <dbReference type="SAM" id="Phobius"/>
    </source>
</evidence>
<evidence type="ECO:0000313" key="14">
    <source>
        <dbReference type="Proteomes" id="UP000034794"/>
    </source>
</evidence>
<keyword evidence="5 11" id="KW-0812">Transmembrane</keyword>
<dbReference type="GO" id="GO:0006508">
    <property type="term" value="P:proteolysis"/>
    <property type="evidence" value="ECO:0007669"/>
    <property type="project" value="UniProtKB-KW"/>
</dbReference>
<evidence type="ECO:0000256" key="5">
    <source>
        <dbReference type="ARBA" id="ARBA00022692"/>
    </source>
</evidence>
<comment type="caution">
    <text evidence="13">The sequence shown here is derived from an EMBL/GenBank/DDBJ whole genome shotgun (WGS) entry which is preliminary data.</text>
</comment>
<evidence type="ECO:0000256" key="1">
    <source>
        <dbReference type="ARBA" id="ARBA00001947"/>
    </source>
</evidence>
<organism evidence="13 14">
    <name type="scientific">Candidatus Collierbacteria bacterium GW2011_GWA2_46_26</name>
    <dbReference type="NCBI Taxonomy" id="1618381"/>
    <lineage>
        <taxon>Bacteria</taxon>
        <taxon>Candidatus Collieribacteriota</taxon>
    </lineage>
</organism>
<evidence type="ECO:0000313" key="13">
    <source>
        <dbReference type="EMBL" id="KKU33065.1"/>
    </source>
</evidence>
<gene>
    <name evidence="13" type="ORF">UX47_C0006G0036</name>
</gene>
<comment type="subcellular location">
    <subcellularLocation>
        <location evidence="2">Membrane</location>
        <topology evidence="2">Multi-pass membrane protein</topology>
    </subcellularLocation>
</comment>
<keyword evidence="9" id="KW-0482">Metalloprotease</keyword>
<dbReference type="Pfam" id="PF02163">
    <property type="entry name" value="Peptidase_M50"/>
    <property type="match status" value="1"/>
</dbReference>
<evidence type="ECO:0000256" key="9">
    <source>
        <dbReference type="ARBA" id="ARBA00023049"/>
    </source>
</evidence>
<evidence type="ECO:0000256" key="2">
    <source>
        <dbReference type="ARBA" id="ARBA00004141"/>
    </source>
</evidence>
<proteinExistence type="inferred from homology"/>
<comment type="cofactor">
    <cofactor evidence="1">
        <name>Zn(2+)</name>
        <dbReference type="ChEBI" id="CHEBI:29105"/>
    </cofactor>
</comment>
<feature type="transmembrane region" description="Helical" evidence="11">
    <location>
        <begin position="160"/>
        <end position="181"/>
    </location>
</feature>
<keyword evidence="4" id="KW-0645">Protease</keyword>
<reference evidence="13 14" key="1">
    <citation type="journal article" date="2015" name="Nature">
        <title>rRNA introns, odd ribosomes, and small enigmatic genomes across a large radiation of phyla.</title>
        <authorList>
            <person name="Brown C.T."/>
            <person name="Hug L.A."/>
            <person name="Thomas B.C."/>
            <person name="Sharon I."/>
            <person name="Castelle C.J."/>
            <person name="Singh A."/>
            <person name="Wilkins M.J."/>
            <person name="Williams K.H."/>
            <person name="Banfield J.F."/>
        </authorList>
    </citation>
    <scope>NUCLEOTIDE SEQUENCE [LARGE SCALE GENOMIC DNA]</scope>
</reference>
<evidence type="ECO:0000256" key="8">
    <source>
        <dbReference type="ARBA" id="ARBA00022989"/>
    </source>
</evidence>
<dbReference type="PANTHER" id="PTHR42837:SF2">
    <property type="entry name" value="MEMBRANE METALLOPROTEASE ARASP2, CHLOROPLASTIC-RELATED"/>
    <property type="match status" value="1"/>
</dbReference>
<sequence length="232" mass="25442">MVLQIILLFVLSVILHEAGHALVAIAQGYKLKKFYIGIPVEFRMFGRNLSTIVFKKQMGSVEFGISALILGGAVDFYDLDDAPFWHKFWIIIAGPLTNLMLGFLPLLFFYDLGTSLHITYVICSVVLSALGSLFGGSIPLSQIAGPVGAMNSMVGFASGYSNGLLLLWVVLNLAFFVTNMLPIPAIDGGQLLTSSVVAILGKKWKKPMDTITLVFFYILMIIMAIILTKDLW</sequence>
<keyword evidence="8 11" id="KW-1133">Transmembrane helix</keyword>
<evidence type="ECO:0000256" key="10">
    <source>
        <dbReference type="ARBA" id="ARBA00023136"/>
    </source>
</evidence>
<protein>
    <submittedName>
        <fullName evidence="13">Peptidase M50</fullName>
    </submittedName>
</protein>
<evidence type="ECO:0000256" key="4">
    <source>
        <dbReference type="ARBA" id="ARBA00022670"/>
    </source>
</evidence>
<evidence type="ECO:0000256" key="6">
    <source>
        <dbReference type="ARBA" id="ARBA00022801"/>
    </source>
</evidence>
<accession>A0A0G1SIA0</accession>
<keyword evidence="7" id="KW-0862">Zinc</keyword>
<comment type="similarity">
    <text evidence="3">Belongs to the peptidase M50B family.</text>
</comment>
<keyword evidence="10 11" id="KW-0472">Membrane</keyword>
<dbReference type="InterPro" id="IPR008915">
    <property type="entry name" value="Peptidase_M50"/>
</dbReference>
<dbReference type="Proteomes" id="UP000034794">
    <property type="component" value="Unassembled WGS sequence"/>
</dbReference>
<keyword evidence="6" id="KW-0378">Hydrolase</keyword>
<feature type="transmembrane region" description="Helical" evidence="11">
    <location>
        <begin position="88"/>
        <end position="110"/>
    </location>
</feature>
<name>A0A0G1SIA0_9BACT</name>